<dbReference type="EMBL" id="JABAYA010000006">
    <property type="protein sequence ID" value="KAF7731932.1"/>
    <property type="molecule type" value="Genomic_DNA"/>
</dbReference>
<dbReference type="AlphaFoldDB" id="A0A8H7BVG0"/>
<sequence>MSTAGRNVVQYLIAKHGPLTTKSLATYIPQYQAELISKSHLKTRILSSLEEDAILYKKIEHEPSKIEGLLPQEKKEARVWVWRFIDPSKIESYACLNDSQLKQD</sequence>
<proteinExistence type="predicted"/>
<organism evidence="1 2">
    <name type="scientific">Apophysomyces ossiformis</name>
    <dbReference type="NCBI Taxonomy" id="679940"/>
    <lineage>
        <taxon>Eukaryota</taxon>
        <taxon>Fungi</taxon>
        <taxon>Fungi incertae sedis</taxon>
        <taxon>Mucoromycota</taxon>
        <taxon>Mucoromycotina</taxon>
        <taxon>Mucoromycetes</taxon>
        <taxon>Mucorales</taxon>
        <taxon>Mucorineae</taxon>
        <taxon>Mucoraceae</taxon>
        <taxon>Apophysomyces</taxon>
    </lineage>
</organism>
<evidence type="ECO:0000313" key="2">
    <source>
        <dbReference type="Proteomes" id="UP000605846"/>
    </source>
</evidence>
<evidence type="ECO:0000313" key="1">
    <source>
        <dbReference type="EMBL" id="KAF7731932.1"/>
    </source>
</evidence>
<dbReference type="Proteomes" id="UP000605846">
    <property type="component" value="Unassembled WGS sequence"/>
</dbReference>
<accession>A0A8H7BVG0</accession>
<keyword evidence="2" id="KW-1185">Reference proteome</keyword>
<name>A0A8H7BVG0_9FUNG</name>
<gene>
    <name evidence="1" type="ORF">EC973_007763</name>
</gene>
<comment type="caution">
    <text evidence="1">The sequence shown here is derived from an EMBL/GenBank/DDBJ whole genome shotgun (WGS) entry which is preliminary data.</text>
</comment>
<dbReference type="OrthoDB" id="2208992at2759"/>
<protein>
    <submittedName>
        <fullName evidence="1">Uncharacterized protein</fullName>
    </submittedName>
</protein>
<reference evidence="1" key="1">
    <citation type="submission" date="2020-01" db="EMBL/GenBank/DDBJ databases">
        <title>Genome Sequencing of Three Apophysomyces-Like Fungal Strains Confirms a Novel Fungal Genus in the Mucoromycota with divergent Burkholderia-like Endosymbiotic Bacteria.</title>
        <authorList>
            <person name="Stajich J.E."/>
            <person name="Macias A.M."/>
            <person name="Carter-House D."/>
            <person name="Lovett B."/>
            <person name="Kasson L.R."/>
            <person name="Berry K."/>
            <person name="Grigoriev I."/>
            <person name="Chang Y."/>
            <person name="Spatafora J."/>
            <person name="Kasson M.T."/>
        </authorList>
    </citation>
    <scope>NUCLEOTIDE SEQUENCE</scope>
    <source>
        <strain evidence="1">NRRL A-21654</strain>
    </source>
</reference>